<dbReference type="PROSITE" id="PS50089">
    <property type="entry name" value="ZF_RING_2"/>
    <property type="match status" value="1"/>
</dbReference>
<proteinExistence type="predicted"/>
<dbReference type="SUPFAM" id="SSF57850">
    <property type="entry name" value="RING/U-box"/>
    <property type="match status" value="1"/>
</dbReference>
<organism evidence="3">
    <name type="scientific">Mimivirus LCMiAC01</name>
    <dbReference type="NCBI Taxonomy" id="2506608"/>
    <lineage>
        <taxon>Viruses</taxon>
        <taxon>Varidnaviria</taxon>
        <taxon>Bamfordvirae</taxon>
        <taxon>Nucleocytoviricota</taxon>
        <taxon>Megaviricetes</taxon>
        <taxon>Imitervirales</taxon>
        <taxon>Mimiviridae</taxon>
        <taxon>Klosneuvirinae</taxon>
    </lineage>
</organism>
<dbReference type="EMBL" id="MK500394">
    <property type="protein sequence ID" value="QBK88640.1"/>
    <property type="molecule type" value="Genomic_DNA"/>
</dbReference>
<reference evidence="3" key="1">
    <citation type="journal article" date="2019" name="MBio">
        <title>Virus Genomes from Deep Sea Sediments Expand the Ocean Megavirome and Support Independent Origins of Viral Gigantism.</title>
        <authorList>
            <person name="Backstrom D."/>
            <person name="Yutin N."/>
            <person name="Jorgensen S.L."/>
            <person name="Dharamshi J."/>
            <person name="Homa F."/>
            <person name="Zaremba-Niedwiedzka K."/>
            <person name="Spang A."/>
            <person name="Wolf Y.I."/>
            <person name="Koonin E.V."/>
            <person name="Ettema T.J."/>
        </authorList>
    </citation>
    <scope>NUCLEOTIDE SEQUENCE</scope>
</reference>
<name>A0A481Z059_9VIRU</name>
<dbReference type="Gene3D" id="3.30.40.10">
    <property type="entry name" value="Zinc/RING finger domain, C3HC4 (zinc finger)"/>
    <property type="match status" value="1"/>
</dbReference>
<dbReference type="InterPro" id="IPR013083">
    <property type="entry name" value="Znf_RING/FYVE/PHD"/>
</dbReference>
<keyword evidence="1" id="KW-0863">Zinc-finger</keyword>
<evidence type="ECO:0000256" key="1">
    <source>
        <dbReference type="PROSITE-ProRule" id="PRU00175"/>
    </source>
</evidence>
<protein>
    <submittedName>
        <fullName evidence="3">RNA polymerase Rpb1, domain 1</fullName>
    </submittedName>
</protein>
<evidence type="ECO:0000313" key="3">
    <source>
        <dbReference type="EMBL" id="QBK88640.1"/>
    </source>
</evidence>
<feature type="domain" description="RING-type" evidence="2">
    <location>
        <begin position="479"/>
        <end position="519"/>
    </location>
</feature>
<gene>
    <name evidence="3" type="ORF">LCMiAC01_03180</name>
</gene>
<evidence type="ECO:0000259" key="2">
    <source>
        <dbReference type="PROSITE" id="PS50089"/>
    </source>
</evidence>
<keyword evidence="1" id="KW-0479">Metal-binding</keyword>
<dbReference type="GO" id="GO:0008270">
    <property type="term" value="F:zinc ion binding"/>
    <property type="evidence" value="ECO:0007669"/>
    <property type="project" value="UniProtKB-KW"/>
</dbReference>
<accession>A0A481Z059</accession>
<keyword evidence="1" id="KW-0862">Zinc</keyword>
<dbReference type="Pfam" id="PF13920">
    <property type="entry name" value="zf-C3HC4_3"/>
    <property type="match status" value="1"/>
</dbReference>
<sequence length="528" mass="59239">MTRLNTKYFKTVGTKKHGEFEYTIYKPLDNPMILYSKKDGTALASLHLRCQNNNYQNDKKSNRGRALITKRPKQSSFNCDFQGLIDRNGQEFELVITNLTNKGYINFNILKKNRNIKEVNPGGLNQVNELGPFDSYAVQCDQATNCTLVLNAIKKSTSSGTVNVTVGEDESHKSKPTGTYYYLSVVPEIGKKDLIELYKETVWACSDVFVIRNKIIRKRYRRTTGASFRNVSYDRLDSDGYVPRSLGTSHSTGEQGSIDISFNILGNSDVRSMRGMGSRGEINLSDLYDNMEPRRGGLVDPRMAMTDKRRSKGAKFIPDPHGYMKPGGRWIDPRLDTTNNNTSHDLDGFFDTDLTEDCTRQCMFLSEDMLQTKGLGMDTFKNSNQRKPVSHDIIRDSLASSVLSGRKITVTSSKTNIEYNYDTPSVSCVIGLSISPGLVFHPDATDLLKCGEAMVDDLISNESKKLLAELTAIYEEKNCVICLEGKEDGSPVNSVFYQCGHKCCHDRCGSKLDKCPLCRKYISAHIKV</sequence>
<dbReference type="InterPro" id="IPR001841">
    <property type="entry name" value="Znf_RING"/>
</dbReference>